<evidence type="ECO:0000313" key="4">
    <source>
        <dbReference type="EMBL" id="WKN39446.1"/>
    </source>
</evidence>
<dbReference type="PROSITE" id="PS51257">
    <property type="entry name" value="PROKAR_LIPOPROTEIN"/>
    <property type="match status" value="1"/>
</dbReference>
<dbReference type="Gene3D" id="2.60.120.200">
    <property type="match status" value="1"/>
</dbReference>
<protein>
    <submittedName>
        <fullName evidence="4">DUF1553 domain-containing protein</fullName>
    </submittedName>
</protein>
<dbReference type="SUPFAM" id="SSF49899">
    <property type="entry name" value="Concanavalin A-like lectins/glucanases"/>
    <property type="match status" value="1"/>
</dbReference>
<evidence type="ECO:0000259" key="1">
    <source>
        <dbReference type="Pfam" id="PF07583"/>
    </source>
</evidence>
<dbReference type="InterPro" id="IPR013320">
    <property type="entry name" value="ConA-like_dom_sf"/>
</dbReference>
<dbReference type="GO" id="GO:0005975">
    <property type="term" value="P:carbohydrate metabolic process"/>
    <property type="evidence" value="ECO:0007669"/>
    <property type="project" value="UniProtKB-ARBA"/>
</dbReference>
<dbReference type="InterPro" id="IPR011429">
    <property type="entry name" value="Cyt_c_Planctomycete-type"/>
</dbReference>
<feature type="domain" description="DUF1549" evidence="1">
    <location>
        <begin position="166"/>
        <end position="372"/>
    </location>
</feature>
<dbReference type="PANTHER" id="PTHR35889">
    <property type="entry name" value="CYCLOINULO-OLIGOSACCHARIDE FRUCTANOTRANSFERASE-RELATED"/>
    <property type="match status" value="1"/>
</dbReference>
<dbReference type="Pfam" id="PF13385">
    <property type="entry name" value="Laminin_G_3"/>
    <property type="match status" value="1"/>
</dbReference>
<proteinExistence type="predicted"/>
<dbReference type="GO" id="GO:0009055">
    <property type="term" value="F:electron transfer activity"/>
    <property type="evidence" value="ECO:0007669"/>
    <property type="project" value="InterPro"/>
</dbReference>
<dbReference type="AlphaFoldDB" id="A0AA49JG55"/>
<reference evidence="4" key="1">
    <citation type="journal article" date="2023" name="Comput. Struct. Biotechnol. J.">
        <title>Discovery of a novel marine Bacteroidetes with a rich repertoire of carbohydrate-active enzymes.</title>
        <authorList>
            <person name="Chen B."/>
            <person name="Liu G."/>
            <person name="Chen Q."/>
            <person name="Wang H."/>
            <person name="Liu L."/>
            <person name="Tang K."/>
        </authorList>
    </citation>
    <scope>NUCLEOTIDE SEQUENCE</scope>
    <source>
        <strain evidence="4">TK19036</strain>
    </source>
</reference>
<dbReference type="GO" id="GO:0004553">
    <property type="term" value="F:hydrolase activity, hydrolyzing O-glycosyl compounds"/>
    <property type="evidence" value="ECO:0007669"/>
    <property type="project" value="UniProtKB-ARBA"/>
</dbReference>
<evidence type="ECO:0000259" key="3">
    <source>
        <dbReference type="Pfam" id="PF07635"/>
    </source>
</evidence>
<dbReference type="InterPro" id="IPR011444">
    <property type="entry name" value="DUF1549"/>
</dbReference>
<dbReference type="InterPro" id="IPR022655">
    <property type="entry name" value="DUF1553"/>
</dbReference>
<dbReference type="Pfam" id="PF07635">
    <property type="entry name" value="PSCyt1"/>
    <property type="match status" value="1"/>
</dbReference>
<dbReference type="GO" id="GO:0020037">
    <property type="term" value="F:heme binding"/>
    <property type="evidence" value="ECO:0007669"/>
    <property type="project" value="InterPro"/>
</dbReference>
<dbReference type="EMBL" id="CP120682">
    <property type="protein sequence ID" value="WKN39446.1"/>
    <property type="molecule type" value="Genomic_DNA"/>
</dbReference>
<sequence length="1074" mass="123023">MNRVLTHIITLWTTGIILVACNQQKVEFSPEIEAQLPKTIDFNYHIKPILSDRCFACHGPDKNKQEANLRLDMPESALAALGDDKDRYAIVSGHPGKSEMVHRITSDDAETIMPPPESNLSLSEVEVAMLTRWIEQGAEYKPHWSFIPPEKPKVPEVAQQNKINNPIDHFVLARLEKEGLTFSPEAPKVQLLRRVTFDLTGLPPTLEEIDAFLADSSEQAYENVVDRLLESPHYGERMAVDWLDIARYADSHGYHADGYRMMWPWRDWVIKAFNENLPYDQFVTWQMAGDLLPDATQEQVLATGFHRNHPASSESGIVPEEYRVENVVDRTSTTAKAFLGLTLECARCHDHKYDPISQKEFYQFSAFFNNVDELGMISNDGNAAPTMPLMSEEVAEKVDYIRQLIDEQEQKLERRSQKVLKQEKRENVKIDPNFLNQGLVGHYPLDQISNEKTTNRVGSHPATLRGEVEVVDGYQKNALRFDSEYEFLSLEEVGNFERTDHFSMGAWVYPEVREEYTVIMGNAGGKNSHWRGYELFLDSVNRVSVRLTHDLPDHCLYVTTIDSIPVKDWSHLMFTYDGSSQASGIRIYIDGNRVPVQVQYDRLYKSIRTIDDTLKLEPTPIRVGRSYQSDLDIGLYQGAVDEIRIYDRELTGLEVAGVAGNRFWEEKSYAQLNQPQKTLMAEYYLRHQDPEYQKLTKKLTRLREEEHATLDTVPEVMVMREMNPPRKTYVLDRGVYDAHQEEVQPGTLSDVLAFEDFPPNRLGLAQWLLSPKNPLTARVTVNRFWHMFFGRGIVGTLEDFGNQGDLPTHPEMLDWLAVEFMDSGWDVKALLRLIVTSATYQQSSQASKELIAEDPQNELLARGPRYRLTAEMIRDNALAASGLLVDKIGGPSVKTYQPEGLWSKTHFSRLLVNYKPDEGEKLYRRSLYTFIRRTAPPPTMTVMDASDRSMCIVRRQTTSTPLQALLLLNEPQLLEASRLMAERVLKEGGESVEDQLNYTFRLLTSRELRKEELSLMRELYQQEYKKYQADQSGAAELMNVGDYPRDTSLPLPEVAALTVVGNMMMNYDEANTKR</sequence>
<name>A0AA49JG55_9BACT</name>
<organism evidence="4">
    <name type="scientific">Roseihalotalea indica</name>
    <dbReference type="NCBI Taxonomy" id="2867963"/>
    <lineage>
        <taxon>Bacteria</taxon>
        <taxon>Pseudomonadati</taxon>
        <taxon>Bacteroidota</taxon>
        <taxon>Cytophagia</taxon>
        <taxon>Cytophagales</taxon>
        <taxon>Catalimonadaceae</taxon>
        <taxon>Roseihalotalea</taxon>
    </lineage>
</organism>
<dbReference type="Pfam" id="PF07583">
    <property type="entry name" value="PSCyt2"/>
    <property type="match status" value="1"/>
</dbReference>
<dbReference type="InterPro" id="IPR036909">
    <property type="entry name" value="Cyt_c-like_dom_sf"/>
</dbReference>
<reference evidence="4" key="2">
    <citation type="journal article" date="2024" name="Antonie Van Leeuwenhoek">
        <title>Roseihalotalea indica gen. nov., sp. nov., a halophilic Bacteroidetes from mesopelagic Southwest Indian Ocean with higher carbohydrate metabolic potential.</title>
        <authorList>
            <person name="Chen B."/>
            <person name="Zhang M."/>
            <person name="Lin D."/>
            <person name="Ye J."/>
            <person name="Tang K."/>
        </authorList>
    </citation>
    <scope>NUCLEOTIDE SEQUENCE</scope>
    <source>
        <strain evidence="4">TK19036</strain>
    </source>
</reference>
<accession>A0AA49JG55</accession>
<dbReference type="PANTHER" id="PTHR35889:SF3">
    <property type="entry name" value="F-BOX DOMAIN-CONTAINING PROTEIN"/>
    <property type="match status" value="1"/>
</dbReference>
<dbReference type="SUPFAM" id="SSF46626">
    <property type="entry name" value="Cytochrome c"/>
    <property type="match status" value="1"/>
</dbReference>
<feature type="domain" description="Cytochrome C Planctomycete-type" evidence="3">
    <location>
        <begin position="54"/>
        <end position="117"/>
    </location>
</feature>
<evidence type="ECO:0000259" key="2">
    <source>
        <dbReference type="Pfam" id="PF07587"/>
    </source>
</evidence>
<feature type="domain" description="DUF1553" evidence="2">
    <location>
        <begin position="760"/>
        <end position="1019"/>
    </location>
</feature>
<gene>
    <name evidence="4" type="ORF">K4G66_12160</name>
</gene>
<dbReference type="Pfam" id="PF07587">
    <property type="entry name" value="PSD1"/>
    <property type="match status" value="1"/>
</dbReference>